<dbReference type="SUPFAM" id="SSF51905">
    <property type="entry name" value="FAD/NAD(P)-binding domain"/>
    <property type="match status" value="1"/>
</dbReference>
<dbReference type="PANTHER" id="PTHR42737">
    <property type="entry name" value="GLUTATHIONE REDUCTASE"/>
    <property type="match status" value="1"/>
</dbReference>
<reference evidence="16" key="2">
    <citation type="submission" date="2012-11" db="EMBL/GenBank/DDBJ databases">
        <authorList>
            <person name="Kuo A."/>
            <person name="Curtis B.A."/>
            <person name="Tanifuji G."/>
            <person name="Burki F."/>
            <person name="Gruber A."/>
            <person name="Irimia M."/>
            <person name="Maruyama S."/>
            <person name="Arias M.C."/>
            <person name="Ball S.G."/>
            <person name="Gile G.H."/>
            <person name="Hirakawa Y."/>
            <person name="Hopkins J.F."/>
            <person name="Rensing S.A."/>
            <person name="Schmutz J."/>
            <person name="Symeonidi A."/>
            <person name="Elias M."/>
            <person name="Eveleigh R.J."/>
            <person name="Herman E.K."/>
            <person name="Klute M.J."/>
            <person name="Nakayama T."/>
            <person name="Obornik M."/>
            <person name="Reyes-Prieto A."/>
            <person name="Armbrust E.V."/>
            <person name="Aves S.J."/>
            <person name="Beiko R.G."/>
            <person name="Coutinho P."/>
            <person name="Dacks J.B."/>
            <person name="Durnford D.G."/>
            <person name="Fast N.M."/>
            <person name="Green B.R."/>
            <person name="Grisdale C."/>
            <person name="Hempe F."/>
            <person name="Henrissat B."/>
            <person name="Hoppner M.P."/>
            <person name="Ishida K.-I."/>
            <person name="Kim E."/>
            <person name="Koreny L."/>
            <person name="Kroth P.G."/>
            <person name="Liu Y."/>
            <person name="Malik S.-B."/>
            <person name="Maier U.G."/>
            <person name="McRose D."/>
            <person name="Mock T."/>
            <person name="Neilson J.A."/>
            <person name="Onodera N.T."/>
            <person name="Poole A.M."/>
            <person name="Pritham E.J."/>
            <person name="Richards T.A."/>
            <person name="Rocap G."/>
            <person name="Roy S.W."/>
            <person name="Sarai C."/>
            <person name="Schaack S."/>
            <person name="Shirato S."/>
            <person name="Slamovits C.H."/>
            <person name="Spencer D.F."/>
            <person name="Suzuki S."/>
            <person name="Worden A.Z."/>
            <person name="Zauner S."/>
            <person name="Barry K."/>
            <person name="Bell C."/>
            <person name="Bharti A.K."/>
            <person name="Crow J.A."/>
            <person name="Grimwood J."/>
            <person name="Kramer R."/>
            <person name="Lindquist E."/>
            <person name="Lucas S."/>
            <person name="Salamov A."/>
            <person name="McFadden G.I."/>
            <person name="Lane C.E."/>
            <person name="Keeling P.J."/>
            <person name="Gray M.W."/>
            <person name="Grigoriev I.V."/>
            <person name="Archibald J.M."/>
        </authorList>
    </citation>
    <scope>NUCLEOTIDE SEQUENCE</scope>
    <source>
        <strain evidence="16">CCMP2712</strain>
    </source>
</reference>
<evidence type="ECO:0000313" key="16">
    <source>
        <dbReference type="Proteomes" id="UP000011087"/>
    </source>
</evidence>
<evidence type="ECO:0000256" key="10">
    <source>
        <dbReference type="PIRSR" id="PIRSR000350-3"/>
    </source>
</evidence>
<dbReference type="GO" id="GO:0006749">
    <property type="term" value="P:glutathione metabolic process"/>
    <property type="evidence" value="ECO:0007669"/>
    <property type="project" value="TreeGrafter"/>
</dbReference>
<dbReference type="NCBIfam" id="TIGR01438">
    <property type="entry name" value="TGR"/>
    <property type="match status" value="1"/>
</dbReference>
<dbReference type="Gene3D" id="3.30.390.30">
    <property type="match status" value="1"/>
</dbReference>
<keyword evidence="10" id="KW-0547">Nucleotide-binding</keyword>
<keyword evidence="4 10" id="KW-0274">FAD</keyword>
<dbReference type="GeneID" id="17308761"/>
<evidence type="ECO:0000256" key="9">
    <source>
        <dbReference type="PIRSR" id="PIRSR000350-2"/>
    </source>
</evidence>
<feature type="binding site" evidence="10">
    <location>
        <begin position="217"/>
        <end position="224"/>
    </location>
    <ligand>
        <name>NAD(+)</name>
        <dbReference type="ChEBI" id="CHEBI:57540"/>
    </ligand>
</feature>
<keyword evidence="8 12" id="KW-0676">Redox-active center</keyword>
<dbReference type="Pfam" id="PF07992">
    <property type="entry name" value="Pyr_redox_2"/>
    <property type="match status" value="1"/>
</dbReference>
<dbReference type="STRING" id="905079.L1JVG1"/>
<feature type="binding site" evidence="10">
    <location>
        <position position="307"/>
    </location>
    <ligand>
        <name>NAD(+)</name>
        <dbReference type="ChEBI" id="CHEBI:57540"/>
    </ligand>
</feature>
<keyword evidence="7" id="KW-1015">Disulfide bond</keyword>
<keyword evidence="16" id="KW-1185">Reference proteome</keyword>
<dbReference type="GO" id="GO:0004791">
    <property type="term" value="F:thioredoxin-disulfide reductase (NADPH) activity"/>
    <property type="evidence" value="ECO:0007669"/>
    <property type="project" value="UniProtKB-EC"/>
</dbReference>
<keyword evidence="6 12" id="KW-0560">Oxidoreductase</keyword>
<dbReference type="FunFam" id="3.50.50.60:FF:000190">
    <property type="entry name" value="Thioredoxin reductase"/>
    <property type="match status" value="1"/>
</dbReference>
<dbReference type="Pfam" id="PF02852">
    <property type="entry name" value="Pyr_redox_dim"/>
    <property type="match status" value="1"/>
</dbReference>
<dbReference type="PRINTS" id="PR00368">
    <property type="entry name" value="FADPNR"/>
</dbReference>
<protein>
    <recommendedName>
        <fullName evidence="2">thioredoxin-disulfide reductase (NADPH)</fullName>
        <ecNumber evidence="2">1.8.1.9</ecNumber>
    </recommendedName>
</protein>
<dbReference type="PRINTS" id="PR00411">
    <property type="entry name" value="PNDRDTASEI"/>
</dbReference>
<evidence type="ECO:0000313" key="15">
    <source>
        <dbReference type="EnsemblProtists" id="EKX52279"/>
    </source>
</evidence>
<evidence type="ECO:0000256" key="2">
    <source>
        <dbReference type="ARBA" id="ARBA00012610"/>
    </source>
</evidence>
<evidence type="ECO:0000256" key="11">
    <source>
        <dbReference type="PIRSR" id="PIRSR000350-4"/>
    </source>
</evidence>
<evidence type="ECO:0000256" key="12">
    <source>
        <dbReference type="RuleBase" id="RU003691"/>
    </source>
</evidence>
<comment type="similarity">
    <text evidence="1 12">Belongs to the class-I pyridine nucleotide-disulfide oxidoreductase family.</text>
</comment>
<dbReference type="EMBL" id="JH992973">
    <property type="protein sequence ID" value="EKX52279.1"/>
    <property type="molecule type" value="Genomic_DNA"/>
</dbReference>
<dbReference type="GO" id="GO:0005739">
    <property type="term" value="C:mitochondrion"/>
    <property type="evidence" value="ECO:0007669"/>
    <property type="project" value="TreeGrafter"/>
</dbReference>
<dbReference type="GO" id="GO:0045454">
    <property type="term" value="P:cell redox homeostasis"/>
    <property type="evidence" value="ECO:0007669"/>
    <property type="project" value="InterPro"/>
</dbReference>
<dbReference type="InterPro" id="IPR023753">
    <property type="entry name" value="FAD/NAD-binding_dom"/>
</dbReference>
<dbReference type="InterPro" id="IPR036188">
    <property type="entry name" value="FAD/NAD-bd_sf"/>
</dbReference>
<dbReference type="InterPro" id="IPR016156">
    <property type="entry name" value="FAD/NAD-linked_Rdtase_dimer_sf"/>
</dbReference>
<evidence type="ECO:0000256" key="4">
    <source>
        <dbReference type="ARBA" id="ARBA00022827"/>
    </source>
</evidence>
<sequence>MQSSSPAPRGSPNTETVVVAENHINFASHPYEYDLIVIGGGSGGLACSKQAASHGAKVAVCDYVDPTPKGTSWGLGGTCVNVGCIPKKLMHRAGLIHEAILDAKSFGFACPDDVQHSWETLVDNVQNYIGSLNFGYRNELRSANVEYWNSKARFIDAHTVELRDAQGRIEKKTAAAFVISVGGRPKYLDVEGDRECCVTSDDLFSLKEPPGRTLVVGASYVALECAGFLHAIGFSSTVMMRSIPLRGFDQQCAQLVVDYMQKDGVDIWRGCLPKKFERVGKQVKVHYTDDKGEMKQDVFDTVLLAIGRYALTKQLDLDKAGVKVESKSEKIVGVGEGIGDTEQTTCEHIFAIGDVLDGRPELTPVAIQAGQLLADRLFGNSRRKMDYLGVPTTVFTPLEASCPAGGEEEAIKTYGKDKIEVYHNLYRPLEWALPMMELQPRAARKETACFLKVIVLPSEQERIIGMHIVGDNAGEIIQGFALAVKLRACKRDLDELVGIHPTSAESFTTLSVTKSSGKKVKLSGC</sequence>
<dbReference type="InterPro" id="IPR001736">
    <property type="entry name" value="PLipase_D/transphosphatidylase"/>
</dbReference>
<dbReference type="PROSITE" id="PS50035">
    <property type="entry name" value="PLD"/>
    <property type="match status" value="1"/>
</dbReference>
<comment type="cofactor">
    <cofactor evidence="10">
        <name>FAD</name>
        <dbReference type="ChEBI" id="CHEBI:57692"/>
    </cofactor>
    <text evidence="10">Binds 1 FAD per subunit.</text>
</comment>
<keyword evidence="10" id="KW-0520">NAD</keyword>
<dbReference type="Proteomes" id="UP000011087">
    <property type="component" value="Unassembled WGS sequence"/>
</dbReference>
<dbReference type="GO" id="GO:0034599">
    <property type="term" value="P:cellular response to oxidative stress"/>
    <property type="evidence" value="ECO:0007669"/>
    <property type="project" value="TreeGrafter"/>
</dbReference>
<evidence type="ECO:0000256" key="7">
    <source>
        <dbReference type="ARBA" id="ARBA00023157"/>
    </source>
</evidence>
<dbReference type="InterPro" id="IPR046952">
    <property type="entry name" value="GSHR/TRXR-like"/>
</dbReference>
<dbReference type="OMA" id="MPTKYDL"/>
<keyword evidence="5" id="KW-0521">NADP</keyword>
<dbReference type="OrthoDB" id="5956163at2759"/>
<feature type="binding site" evidence="10">
    <location>
        <position position="88"/>
    </location>
    <ligand>
        <name>FAD</name>
        <dbReference type="ChEBI" id="CHEBI:57692"/>
    </ligand>
</feature>
<dbReference type="PANTHER" id="PTHR42737:SF2">
    <property type="entry name" value="GLUTATHIONE REDUCTASE"/>
    <property type="match status" value="1"/>
</dbReference>
<organism evidence="14">
    <name type="scientific">Guillardia theta (strain CCMP2712)</name>
    <name type="common">Cryptophyte</name>
    <dbReference type="NCBI Taxonomy" id="905079"/>
    <lineage>
        <taxon>Eukaryota</taxon>
        <taxon>Cryptophyceae</taxon>
        <taxon>Pyrenomonadales</taxon>
        <taxon>Geminigeraceae</taxon>
        <taxon>Guillardia</taxon>
    </lineage>
</organism>
<dbReference type="RefSeq" id="XP_005839259.1">
    <property type="nucleotide sequence ID" value="XM_005839202.1"/>
</dbReference>
<feature type="disulfide bond" description="Redox-active" evidence="11">
    <location>
        <begin position="79"/>
        <end position="84"/>
    </location>
</feature>
<accession>L1JVG1</accession>
<feature type="domain" description="PLD phosphodiesterase" evidence="13">
    <location>
        <begin position="111"/>
        <end position="138"/>
    </location>
</feature>
<evidence type="ECO:0000256" key="8">
    <source>
        <dbReference type="ARBA" id="ARBA00023284"/>
    </source>
</evidence>
<dbReference type="GO" id="GO:0005829">
    <property type="term" value="C:cytosol"/>
    <property type="evidence" value="ECO:0007669"/>
    <property type="project" value="TreeGrafter"/>
</dbReference>
<evidence type="ECO:0000259" key="13">
    <source>
        <dbReference type="PROSITE" id="PS50035"/>
    </source>
</evidence>
<dbReference type="Gene3D" id="3.50.50.60">
    <property type="entry name" value="FAD/NAD(P)-binding domain"/>
    <property type="match status" value="2"/>
</dbReference>
<name>L1JVG1_GUITC</name>
<dbReference type="KEGG" id="gtt:GUITHDRAFT_65355"/>
<feature type="active site" description="Proton acceptor" evidence="9">
    <location>
        <position position="500"/>
    </location>
</feature>
<dbReference type="eggNOG" id="KOG4716">
    <property type="taxonomic scope" value="Eukaryota"/>
</dbReference>
<evidence type="ECO:0000313" key="14">
    <source>
        <dbReference type="EMBL" id="EKX52279.1"/>
    </source>
</evidence>
<keyword evidence="3 12" id="KW-0285">Flavoprotein</keyword>
<evidence type="ECO:0000256" key="6">
    <source>
        <dbReference type="ARBA" id="ARBA00023002"/>
    </source>
</evidence>
<evidence type="ECO:0000256" key="1">
    <source>
        <dbReference type="ARBA" id="ARBA00007532"/>
    </source>
</evidence>
<dbReference type="PaxDb" id="55529-EKX52279"/>
<proteinExistence type="inferred from homology"/>
<dbReference type="EnsemblProtists" id="EKX52279">
    <property type="protein sequence ID" value="EKX52279"/>
    <property type="gene ID" value="GUITHDRAFT_65355"/>
</dbReference>
<dbReference type="PIRSF" id="PIRSF000350">
    <property type="entry name" value="Mercury_reductase_MerA"/>
    <property type="match status" value="1"/>
</dbReference>
<evidence type="ECO:0000256" key="5">
    <source>
        <dbReference type="ARBA" id="ARBA00022857"/>
    </source>
</evidence>
<dbReference type="EC" id="1.8.1.9" evidence="2"/>
<reference evidence="15" key="3">
    <citation type="submission" date="2016-03" db="UniProtKB">
        <authorList>
            <consortium name="EnsemblProtists"/>
        </authorList>
    </citation>
    <scope>IDENTIFICATION</scope>
</reference>
<evidence type="ECO:0000256" key="3">
    <source>
        <dbReference type="ARBA" id="ARBA00022630"/>
    </source>
</evidence>
<dbReference type="InterPro" id="IPR012999">
    <property type="entry name" value="Pyr_OxRdtase_I_AS"/>
</dbReference>
<dbReference type="InterPro" id="IPR006338">
    <property type="entry name" value="Thioredoxin/glutathione_Rdtase"/>
</dbReference>
<dbReference type="PROSITE" id="PS00076">
    <property type="entry name" value="PYRIDINE_REDOX_1"/>
    <property type="match status" value="1"/>
</dbReference>
<feature type="binding site" evidence="10">
    <location>
        <position position="354"/>
    </location>
    <ligand>
        <name>FAD</name>
        <dbReference type="ChEBI" id="CHEBI:57692"/>
    </ligand>
</feature>
<dbReference type="GO" id="GO:0004362">
    <property type="term" value="F:glutathione-disulfide reductase (NADPH) activity"/>
    <property type="evidence" value="ECO:0007669"/>
    <property type="project" value="TreeGrafter"/>
</dbReference>
<dbReference type="InterPro" id="IPR001100">
    <property type="entry name" value="Pyr_nuc-diS_OxRdtase"/>
</dbReference>
<dbReference type="AlphaFoldDB" id="L1JVG1"/>
<dbReference type="GO" id="GO:0050660">
    <property type="term" value="F:flavin adenine dinucleotide binding"/>
    <property type="evidence" value="ECO:0007669"/>
    <property type="project" value="InterPro"/>
</dbReference>
<dbReference type="InterPro" id="IPR004099">
    <property type="entry name" value="Pyr_nucl-diS_OxRdtase_dimer"/>
</dbReference>
<dbReference type="SUPFAM" id="SSF55424">
    <property type="entry name" value="FAD/NAD-linked reductases, dimerisation (C-terminal) domain"/>
    <property type="match status" value="1"/>
</dbReference>
<dbReference type="HOGENOM" id="CLU_016755_2_4_1"/>
<reference evidence="14 16" key="1">
    <citation type="journal article" date="2012" name="Nature">
        <title>Algal genomes reveal evolutionary mosaicism and the fate of nucleomorphs.</title>
        <authorList>
            <consortium name="DOE Joint Genome Institute"/>
            <person name="Curtis B.A."/>
            <person name="Tanifuji G."/>
            <person name="Burki F."/>
            <person name="Gruber A."/>
            <person name="Irimia M."/>
            <person name="Maruyama S."/>
            <person name="Arias M.C."/>
            <person name="Ball S.G."/>
            <person name="Gile G.H."/>
            <person name="Hirakawa Y."/>
            <person name="Hopkins J.F."/>
            <person name="Kuo A."/>
            <person name="Rensing S.A."/>
            <person name="Schmutz J."/>
            <person name="Symeonidi A."/>
            <person name="Elias M."/>
            <person name="Eveleigh R.J."/>
            <person name="Herman E.K."/>
            <person name="Klute M.J."/>
            <person name="Nakayama T."/>
            <person name="Obornik M."/>
            <person name="Reyes-Prieto A."/>
            <person name="Armbrust E.V."/>
            <person name="Aves S.J."/>
            <person name="Beiko R.G."/>
            <person name="Coutinho P."/>
            <person name="Dacks J.B."/>
            <person name="Durnford D.G."/>
            <person name="Fast N.M."/>
            <person name="Green B.R."/>
            <person name="Grisdale C.J."/>
            <person name="Hempel F."/>
            <person name="Henrissat B."/>
            <person name="Hoppner M.P."/>
            <person name="Ishida K."/>
            <person name="Kim E."/>
            <person name="Koreny L."/>
            <person name="Kroth P.G."/>
            <person name="Liu Y."/>
            <person name="Malik S.B."/>
            <person name="Maier U.G."/>
            <person name="McRose D."/>
            <person name="Mock T."/>
            <person name="Neilson J.A."/>
            <person name="Onodera N.T."/>
            <person name="Poole A.M."/>
            <person name="Pritham E.J."/>
            <person name="Richards T.A."/>
            <person name="Rocap G."/>
            <person name="Roy S.W."/>
            <person name="Sarai C."/>
            <person name="Schaack S."/>
            <person name="Shirato S."/>
            <person name="Slamovits C.H."/>
            <person name="Spencer D.F."/>
            <person name="Suzuki S."/>
            <person name="Worden A.Z."/>
            <person name="Zauner S."/>
            <person name="Barry K."/>
            <person name="Bell C."/>
            <person name="Bharti A.K."/>
            <person name="Crow J.A."/>
            <person name="Grimwood J."/>
            <person name="Kramer R."/>
            <person name="Lindquist E."/>
            <person name="Lucas S."/>
            <person name="Salamov A."/>
            <person name="McFadden G.I."/>
            <person name="Lane C.E."/>
            <person name="Keeling P.J."/>
            <person name="Gray M.W."/>
            <person name="Grigoriev I.V."/>
            <person name="Archibald J.M."/>
        </authorList>
    </citation>
    <scope>NUCLEOTIDE SEQUENCE</scope>
    <source>
        <strain evidence="14 16">CCMP2712</strain>
    </source>
</reference>
<gene>
    <name evidence="14" type="ORF">GUITHDRAFT_65355</name>
</gene>